<dbReference type="AlphaFoldDB" id="A0A1I8HV01"/>
<name>A0A1I8HV01_9PLAT</name>
<proteinExistence type="predicted"/>
<evidence type="ECO:0000313" key="3">
    <source>
        <dbReference type="WBParaSite" id="maker-uti_cns_0008130-snap-gene-0.3-mRNA-1"/>
    </source>
</evidence>
<evidence type="ECO:0000313" key="2">
    <source>
        <dbReference type="Proteomes" id="UP000095280"/>
    </source>
</evidence>
<dbReference type="Proteomes" id="UP000095280">
    <property type="component" value="Unplaced"/>
</dbReference>
<feature type="region of interest" description="Disordered" evidence="1">
    <location>
        <begin position="1"/>
        <end position="70"/>
    </location>
</feature>
<organism evidence="2 3">
    <name type="scientific">Macrostomum lignano</name>
    <dbReference type="NCBI Taxonomy" id="282301"/>
    <lineage>
        <taxon>Eukaryota</taxon>
        <taxon>Metazoa</taxon>
        <taxon>Spiralia</taxon>
        <taxon>Lophotrochozoa</taxon>
        <taxon>Platyhelminthes</taxon>
        <taxon>Rhabditophora</taxon>
        <taxon>Macrostomorpha</taxon>
        <taxon>Macrostomida</taxon>
        <taxon>Macrostomidae</taxon>
        <taxon>Macrostomum</taxon>
    </lineage>
</organism>
<keyword evidence="2" id="KW-1185">Reference proteome</keyword>
<accession>A0A1I8HV01</accession>
<dbReference type="WBParaSite" id="maker-uti_cns_0008130-snap-gene-0.3-mRNA-1">
    <property type="protein sequence ID" value="maker-uti_cns_0008130-snap-gene-0.3-mRNA-1"/>
    <property type="gene ID" value="maker-uti_cns_0008130-snap-gene-0.3"/>
</dbReference>
<evidence type="ECO:0000256" key="1">
    <source>
        <dbReference type="SAM" id="MobiDB-lite"/>
    </source>
</evidence>
<reference evidence="3" key="1">
    <citation type="submission" date="2016-11" db="UniProtKB">
        <authorList>
            <consortium name="WormBaseParasite"/>
        </authorList>
    </citation>
    <scope>IDENTIFICATION</scope>
</reference>
<protein>
    <submittedName>
        <fullName evidence="3">Uncharacterized protein</fullName>
    </submittedName>
</protein>
<sequence>MLAAAPSRFATKSSSQLGATDPPRPTTKPPSRRAPSCRCRPRRSRISGRAGPVRRLANSGPRSWRASCSRRGVTKSTGWPLFRVWTSPVRRPS</sequence>